<dbReference type="AlphaFoldDB" id="A0A1L5P4P8"/>
<dbReference type="RefSeq" id="WP_074061514.1">
    <property type="nucleotide sequence ID" value="NZ_CP017241.1"/>
</dbReference>
<dbReference type="Gene3D" id="1.10.1660.10">
    <property type="match status" value="1"/>
</dbReference>
<evidence type="ECO:0000313" key="2">
    <source>
        <dbReference type="EMBL" id="APO75113.1"/>
    </source>
</evidence>
<reference evidence="2 3" key="1">
    <citation type="submission" date="2016-09" db="EMBL/GenBank/DDBJ databases">
        <title>The complete genome sequences of Rhizobium gallicum, symbiovars gallicum and phaseoli, symbionts associated to common bean (Phaseolus vulgaris).</title>
        <authorList>
            <person name="Bustos P."/>
            <person name="Santamaria R.I."/>
            <person name="Perez-Carrascal O.M."/>
            <person name="Juarez S."/>
            <person name="Lozano L."/>
            <person name="Martinez-Flores I."/>
            <person name="Martinez-Romero E."/>
            <person name="Cevallos M."/>
            <person name="Romero D."/>
            <person name="Davila G."/>
            <person name="Gonzalez V."/>
        </authorList>
    </citation>
    <scope>NUCLEOTIDE SEQUENCE [LARGE SCALE GENOMIC DNA]</scope>
    <source>
        <strain evidence="2 3">8C-3</strain>
    </source>
</reference>
<protein>
    <recommendedName>
        <fullName evidence="1">HTH merR-type domain-containing protein</fullName>
    </recommendedName>
</protein>
<organism evidence="2 3">
    <name type="scientific">Rhizobium etli 8C-3</name>
    <dbReference type="NCBI Taxonomy" id="538025"/>
    <lineage>
        <taxon>Bacteria</taxon>
        <taxon>Pseudomonadati</taxon>
        <taxon>Pseudomonadota</taxon>
        <taxon>Alphaproteobacteria</taxon>
        <taxon>Hyphomicrobiales</taxon>
        <taxon>Rhizobiaceae</taxon>
        <taxon>Rhizobium/Agrobacterium group</taxon>
        <taxon>Rhizobium</taxon>
    </lineage>
</organism>
<proteinExistence type="predicted"/>
<dbReference type="Pfam" id="PF13411">
    <property type="entry name" value="MerR_1"/>
    <property type="match status" value="1"/>
</dbReference>
<evidence type="ECO:0000259" key="1">
    <source>
        <dbReference type="Pfam" id="PF13411"/>
    </source>
</evidence>
<accession>A0A1L5P4P8</accession>
<dbReference type="GO" id="GO:0006355">
    <property type="term" value="P:regulation of DNA-templated transcription"/>
    <property type="evidence" value="ECO:0007669"/>
    <property type="project" value="InterPro"/>
</dbReference>
<feature type="domain" description="HTH merR-type" evidence="1">
    <location>
        <begin position="10"/>
        <end position="67"/>
    </location>
</feature>
<dbReference type="GO" id="GO:0003677">
    <property type="term" value="F:DNA binding"/>
    <property type="evidence" value="ECO:0007669"/>
    <property type="project" value="InterPro"/>
</dbReference>
<gene>
    <name evidence="2" type="ORF">AM571_CH02304</name>
</gene>
<dbReference type="InterPro" id="IPR000551">
    <property type="entry name" value="MerR-type_HTH_dom"/>
</dbReference>
<sequence>MADPWRERAYSVGEAATLAGIRRSTLDVWCIRQPHELFSEKRGHRRWFSPKDIAVLRMAHELERGGMVLLTAIACAYEHMQEPPAADAVFVIPAGKLSPRSGWFISDRDVPRLAIDKSIILIPIGQLVAGIIAACAELRSRAA</sequence>
<dbReference type="EMBL" id="CP017241">
    <property type="protein sequence ID" value="APO75113.1"/>
    <property type="molecule type" value="Genomic_DNA"/>
</dbReference>
<evidence type="ECO:0000313" key="3">
    <source>
        <dbReference type="Proteomes" id="UP000185109"/>
    </source>
</evidence>
<name>A0A1L5P4P8_RHIET</name>
<dbReference type="Proteomes" id="UP000185109">
    <property type="component" value="Chromosome"/>
</dbReference>